<feature type="transmembrane region" description="Helical" evidence="1">
    <location>
        <begin position="161"/>
        <end position="185"/>
    </location>
</feature>
<proteinExistence type="predicted"/>
<evidence type="ECO:0000313" key="3">
    <source>
        <dbReference type="Proteomes" id="UP000076959"/>
    </source>
</evidence>
<dbReference type="PANTHER" id="PTHR34989:SF1">
    <property type="entry name" value="PROTEIN HDED"/>
    <property type="match status" value="1"/>
</dbReference>
<dbReference type="AlphaFoldDB" id="A0A176YTP2"/>
<keyword evidence="1" id="KW-1133">Transmembrane helix</keyword>
<protein>
    <recommendedName>
        <fullName evidence="4">HdeD protein</fullName>
    </recommendedName>
</protein>
<keyword evidence="3" id="KW-1185">Reference proteome</keyword>
<feature type="transmembrane region" description="Helical" evidence="1">
    <location>
        <begin position="136"/>
        <end position="155"/>
    </location>
</feature>
<dbReference type="InterPro" id="IPR005325">
    <property type="entry name" value="DUF308_memb"/>
</dbReference>
<reference evidence="2 3" key="1">
    <citation type="submission" date="2016-03" db="EMBL/GenBank/DDBJ databases">
        <title>Draft Genome Sequence of the Strain BR 10245 (Bradyrhizobium sp.) isolated from nodules of Centrolobium paraense.</title>
        <authorList>
            <person name="Simoes-Araujo J.L.Sr."/>
            <person name="Barauna A.C."/>
            <person name="Silva K."/>
            <person name="Zilli J.E."/>
        </authorList>
    </citation>
    <scope>NUCLEOTIDE SEQUENCE [LARGE SCALE GENOMIC DNA]</scope>
    <source>
        <strain evidence="2 3">BR 10245</strain>
    </source>
</reference>
<organism evidence="2 3">
    <name type="scientific">Bradyrhizobium centrolobii</name>
    <dbReference type="NCBI Taxonomy" id="1505087"/>
    <lineage>
        <taxon>Bacteria</taxon>
        <taxon>Pseudomonadati</taxon>
        <taxon>Pseudomonadota</taxon>
        <taxon>Alphaproteobacteria</taxon>
        <taxon>Hyphomicrobiales</taxon>
        <taxon>Nitrobacteraceae</taxon>
        <taxon>Bradyrhizobium</taxon>
    </lineage>
</organism>
<sequence>MTDTSNTKASLGRAIHAITGKWGWFVALGVGELILGGIASTNLMAATLASVLVIGATMAAAGLFQIVHAFSVRGLRGFLFWLLAGIVYAAAGVIILYDPLLASFTLSLVVCAFLIAAGVMRTWAGFHMRPATGWPWIVAAGVLTFCVGILLVATWPAIGLWLLGAMLVVDLIFQGWGLIAFGLALRMRATRHSGQPATV</sequence>
<feature type="transmembrane region" description="Helical" evidence="1">
    <location>
        <begin position="103"/>
        <end position="124"/>
    </location>
</feature>
<dbReference type="RefSeq" id="WP_063699696.1">
    <property type="nucleotide sequence ID" value="NZ_LUUB01000051.1"/>
</dbReference>
<dbReference type="InterPro" id="IPR052712">
    <property type="entry name" value="Acid_resist_chaperone_HdeD"/>
</dbReference>
<dbReference type="Pfam" id="PF03729">
    <property type="entry name" value="DUF308"/>
    <property type="match status" value="1"/>
</dbReference>
<dbReference type="PANTHER" id="PTHR34989">
    <property type="entry name" value="PROTEIN HDED"/>
    <property type="match status" value="1"/>
</dbReference>
<dbReference type="STRING" id="1505087.AYJ54_10695"/>
<feature type="transmembrane region" description="Helical" evidence="1">
    <location>
        <begin position="21"/>
        <end position="39"/>
    </location>
</feature>
<feature type="transmembrane region" description="Helical" evidence="1">
    <location>
        <begin position="45"/>
        <end position="66"/>
    </location>
</feature>
<keyword evidence="1" id="KW-0812">Transmembrane</keyword>
<comment type="caution">
    <text evidence="2">The sequence shown here is derived from an EMBL/GenBank/DDBJ whole genome shotgun (WGS) entry which is preliminary data.</text>
</comment>
<dbReference type="GO" id="GO:0005886">
    <property type="term" value="C:plasma membrane"/>
    <property type="evidence" value="ECO:0007669"/>
    <property type="project" value="TreeGrafter"/>
</dbReference>
<gene>
    <name evidence="2" type="ORF">AYJ54_10695</name>
</gene>
<evidence type="ECO:0000256" key="1">
    <source>
        <dbReference type="SAM" id="Phobius"/>
    </source>
</evidence>
<keyword evidence="1" id="KW-0472">Membrane</keyword>
<name>A0A176YTP2_9BRAD</name>
<evidence type="ECO:0008006" key="4">
    <source>
        <dbReference type="Google" id="ProtNLM"/>
    </source>
</evidence>
<dbReference type="EMBL" id="LUUB01000051">
    <property type="protein sequence ID" value="OAF10720.1"/>
    <property type="molecule type" value="Genomic_DNA"/>
</dbReference>
<feature type="transmembrane region" description="Helical" evidence="1">
    <location>
        <begin position="78"/>
        <end position="97"/>
    </location>
</feature>
<dbReference type="OrthoDB" id="9815400at2"/>
<evidence type="ECO:0000313" key="2">
    <source>
        <dbReference type="EMBL" id="OAF10720.1"/>
    </source>
</evidence>
<accession>A0A176YTP2</accession>
<dbReference type="Proteomes" id="UP000076959">
    <property type="component" value="Unassembled WGS sequence"/>
</dbReference>